<comment type="caution">
    <text evidence="2">The sequence shown here is derived from an EMBL/GenBank/DDBJ whole genome shotgun (WGS) entry which is preliminary data.</text>
</comment>
<feature type="transmembrane region" description="Helical" evidence="1">
    <location>
        <begin position="12"/>
        <end position="33"/>
    </location>
</feature>
<reference evidence="2" key="1">
    <citation type="submission" date="2024-05" db="EMBL/GenBank/DDBJ databases">
        <title>Alkalihalobacillus sp. strain MEB203 novel alkaliphilic bacterium from Lonar Lake, India.</title>
        <authorList>
            <person name="Joshi A."/>
            <person name="Thite S."/>
            <person name="Mengade P."/>
        </authorList>
    </citation>
    <scope>NUCLEOTIDE SEQUENCE</scope>
    <source>
        <strain evidence="2">MEB 203</strain>
    </source>
</reference>
<evidence type="ECO:0000256" key="1">
    <source>
        <dbReference type="SAM" id="Phobius"/>
    </source>
</evidence>
<accession>A0ABT5VH18</accession>
<dbReference type="Proteomes" id="UP001148125">
    <property type="component" value="Unassembled WGS sequence"/>
</dbReference>
<keyword evidence="3" id="KW-1185">Reference proteome</keyword>
<evidence type="ECO:0000313" key="3">
    <source>
        <dbReference type="Proteomes" id="UP001148125"/>
    </source>
</evidence>
<keyword evidence="1" id="KW-0812">Transmembrane</keyword>
<proteinExistence type="predicted"/>
<protein>
    <recommendedName>
        <fullName evidence="4">Poly-beta-1,6-N-acetyl-D-glucosamine biosynthesis protein PgaD</fullName>
    </recommendedName>
</protein>
<dbReference type="EMBL" id="JAOTPO010000011">
    <property type="protein sequence ID" value="MDE5414746.1"/>
    <property type="molecule type" value="Genomic_DNA"/>
</dbReference>
<evidence type="ECO:0008006" key="4">
    <source>
        <dbReference type="Google" id="ProtNLM"/>
    </source>
</evidence>
<keyword evidence="1" id="KW-0472">Membrane</keyword>
<gene>
    <name evidence="2" type="ORF">N7Z68_15415</name>
</gene>
<sequence>MALQKHHQQMAIFLFWVAIILYFLGLIALFYNLGRGTQGVTTERILIYFLTFGLGTASLFIAYWRMKQIKEVQSKQPKTNEIELTDDLFTARRLMFVSSVDIKREHVSEDEFLQIVSIPLLIKYTTAR</sequence>
<dbReference type="RefSeq" id="WP_275119358.1">
    <property type="nucleotide sequence ID" value="NZ_JAOTPO010000011.1"/>
</dbReference>
<organism evidence="2 3">
    <name type="scientific">Alkalihalobacterium chitinilyticum</name>
    <dbReference type="NCBI Taxonomy" id="2980103"/>
    <lineage>
        <taxon>Bacteria</taxon>
        <taxon>Bacillati</taxon>
        <taxon>Bacillota</taxon>
        <taxon>Bacilli</taxon>
        <taxon>Bacillales</taxon>
        <taxon>Bacillaceae</taxon>
        <taxon>Alkalihalobacterium</taxon>
    </lineage>
</organism>
<evidence type="ECO:0000313" key="2">
    <source>
        <dbReference type="EMBL" id="MDE5414746.1"/>
    </source>
</evidence>
<feature type="transmembrane region" description="Helical" evidence="1">
    <location>
        <begin position="45"/>
        <end position="64"/>
    </location>
</feature>
<keyword evidence="1" id="KW-1133">Transmembrane helix</keyword>
<name>A0ABT5VH18_9BACI</name>